<evidence type="ECO:0000313" key="2">
    <source>
        <dbReference type="Proteomes" id="UP000738349"/>
    </source>
</evidence>
<reference evidence="1" key="1">
    <citation type="journal article" date="2021" name="Nat. Commun.">
        <title>Genetic determinants of endophytism in the Arabidopsis root mycobiome.</title>
        <authorList>
            <person name="Mesny F."/>
            <person name="Miyauchi S."/>
            <person name="Thiergart T."/>
            <person name="Pickel B."/>
            <person name="Atanasova L."/>
            <person name="Karlsson M."/>
            <person name="Huettel B."/>
            <person name="Barry K.W."/>
            <person name="Haridas S."/>
            <person name="Chen C."/>
            <person name="Bauer D."/>
            <person name="Andreopoulos W."/>
            <person name="Pangilinan J."/>
            <person name="LaButti K."/>
            <person name="Riley R."/>
            <person name="Lipzen A."/>
            <person name="Clum A."/>
            <person name="Drula E."/>
            <person name="Henrissat B."/>
            <person name="Kohler A."/>
            <person name="Grigoriev I.V."/>
            <person name="Martin F.M."/>
            <person name="Hacquard S."/>
        </authorList>
    </citation>
    <scope>NUCLEOTIDE SEQUENCE</scope>
    <source>
        <strain evidence="1">MPI-CAGE-AT-0147</strain>
    </source>
</reference>
<dbReference type="EMBL" id="JAGMUV010000011">
    <property type="protein sequence ID" value="KAH7140665.1"/>
    <property type="molecule type" value="Genomic_DNA"/>
</dbReference>
<protein>
    <recommendedName>
        <fullName evidence="3">F-box domain-containing protein</fullName>
    </recommendedName>
</protein>
<dbReference type="SUPFAM" id="SSF52047">
    <property type="entry name" value="RNI-like"/>
    <property type="match status" value="1"/>
</dbReference>
<organism evidence="1 2">
    <name type="scientific">Dactylonectria macrodidyma</name>
    <dbReference type="NCBI Taxonomy" id="307937"/>
    <lineage>
        <taxon>Eukaryota</taxon>
        <taxon>Fungi</taxon>
        <taxon>Dikarya</taxon>
        <taxon>Ascomycota</taxon>
        <taxon>Pezizomycotina</taxon>
        <taxon>Sordariomycetes</taxon>
        <taxon>Hypocreomycetidae</taxon>
        <taxon>Hypocreales</taxon>
        <taxon>Nectriaceae</taxon>
        <taxon>Dactylonectria</taxon>
    </lineage>
</organism>
<dbReference type="Proteomes" id="UP000738349">
    <property type="component" value="Unassembled WGS sequence"/>
</dbReference>
<dbReference type="AlphaFoldDB" id="A0A9P9EMS4"/>
<evidence type="ECO:0000313" key="1">
    <source>
        <dbReference type="EMBL" id="KAH7140665.1"/>
    </source>
</evidence>
<sequence>MNEDKSKHGLDFLTTIPIELKTEIFKYLCSHCTSNISDNDSTRPQPHDHESLAKLCLTCRSLRDVAQPILYHYFWCQKHGPDSTMNSFAWTLNERPHLAGIIRRVEFLHFDVLPDHESRQFSVLSALNAHQLAKSLSKIHFMLFDSVLAQAINLEELTVTAETWTLPAIDFPRLRFLRLNVRHLDIEQQLSGDNMRVRAAQQIERLWLNTVSEICEYLPNLAPNTQRLTLEIDFPEDAELEVEELVKGLPKLTTFELQAMEFGDFRQIDILSTLLARKDDLTRIGLYIPGILIDLSRLKGFSNLKHLRLAGKIQGSEDFEEYLFLLRLESLWIELDVDKPVWLVAQMSERVSRDDNLKSVKCSRLSDDIPELQDASWYQNVKTKFEAAGVEFEIVPNCDDREDYYMFD</sequence>
<keyword evidence="2" id="KW-1185">Reference proteome</keyword>
<evidence type="ECO:0008006" key="3">
    <source>
        <dbReference type="Google" id="ProtNLM"/>
    </source>
</evidence>
<gene>
    <name evidence="1" type="ORF">EDB81DRAFT_900088</name>
</gene>
<proteinExistence type="predicted"/>
<dbReference type="OrthoDB" id="4757858at2759"/>
<name>A0A9P9EMS4_9HYPO</name>
<accession>A0A9P9EMS4</accession>
<comment type="caution">
    <text evidence="1">The sequence shown here is derived from an EMBL/GenBank/DDBJ whole genome shotgun (WGS) entry which is preliminary data.</text>
</comment>